<dbReference type="Proteomes" id="UP000095287">
    <property type="component" value="Unplaced"/>
</dbReference>
<feature type="compositionally biased region" description="Basic and acidic residues" evidence="1">
    <location>
        <begin position="170"/>
        <end position="188"/>
    </location>
</feature>
<evidence type="ECO:0000313" key="4">
    <source>
        <dbReference type="WBParaSite" id="L893_g26517.t1"/>
    </source>
</evidence>
<dbReference type="WBParaSite" id="L893_g26517.t1">
    <property type="protein sequence ID" value="L893_g26517.t1"/>
    <property type="gene ID" value="L893_g26517"/>
</dbReference>
<organism evidence="3 4">
    <name type="scientific">Steinernema glaseri</name>
    <dbReference type="NCBI Taxonomy" id="37863"/>
    <lineage>
        <taxon>Eukaryota</taxon>
        <taxon>Metazoa</taxon>
        <taxon>Ecdysozoa</taxon>
        <taxon>Nematoda</taxon>
        <taxon>Chromadorea</taxon>
        <taxon>Rhabditida</taxon>
        <taxon>Tylenchina</taxon>
        <taxon>Panagrolaimomorpha</taxon>
        <taxon>Strongyloidoidea</taxon>
        <taxon>Steinernematidae</taxon>
        <taxon>Steinernema</taxon>
    </lineage>
</organism>
<reference evidence="4" key="1">
    <citation type="submission" date="2016-11" db="UniProtKB">
        <authorList>
            <consortium name="WormBaseParasite"/>
        </authorList>
    </citation>
    <scope>IDENTIFICATION</scope>
</reference>
<sequence length="317" mass="35584">MYVLSTVLLLSLSCTIPYIRQTSRRTTPTHLRKTSKSKFTDNQVVATVDECANFLSQLRKTPNFDDLSSISHFRIHLQLISIFFILLFCSPAARNSISWTRSVRLERARSPIVVACSASSTVLRILISDSGDEARERRRSACKPFDRPRRRQAQPNGRLGQRAPSQETSRTPDADRDEGDNWRREVCSRRGRFRRAASEEGEGGAAARSRPVSGTRQDDGPPRLLEAKLPADEQALPAGDGPLHAVPGWREEADDDEDCSGEERRLITVVPMDEIRAVLPGILRTDGADDENDNKMMRRAIIELSPDERRKTCSAMI</sequence>
<feature type="compositionally biased region" description="Basic and acidic residues" evidence="1">
    <location>
        <begin position="216"/>
        <end position="231"/>
    </location>
</feature>
<feature type="region of interest" description="Disordered" evidence="1">
    <location>
        <begin position="135"/>
        <end position="261"/>
    </location>
</feature>
<dbReference type="AlphaFoldDB" id="A0A1I7ZIG5"/>
<feature type="chain" id="PRO_5009313502" evidence="2">
    <location>
        <begin position="22"/>
        <end position="317"/>
    </location>
</feature>
<accession>A0A1I7ZIG5</accession>
<evidence type="ECO:0000313" key="3">
    <source>
        <dbReference type="Proteomes" id="UP000095287"/>
    </source>
</evidence>
<protein>
    <submittedName>
        <fullName evidence="4">NET domain-containing protein</fullName>
    </submittedName>
</protein>
<keyword evidence="2" id="KW-0732">Signal</keyword>
<evidence type="ECO:0000256" key="2">
    <source>
        <dbReference type="SAM" id="SignalP"/>
    </source>
</evidence>
<feature type="signal peptide" evidence="2">
    <location>
        <begin position="1"/>
        <end position="21"/>
    </location>
</feature>
<keyword evidence="3" id="KW-1185">Reference proteome</keyword>
<proteinExistence type="predicted"/>
<name>A0A1I7ZIG5_9BILA</name>
<evidence type="ECO:0000256" key="1">
    <source>
        <dbReference type="SAM" id="MobiDB-lite"/>
    </source>
</evidence>